<feature type="region of interest" description="Disordered" evidence="1">
    <location>
        <begin position="1"/>
        <end position="35"/>
    </location>
</feature>
<dbReference type="Proteomes" id="UP000613974">
    <property type="component" value="Unassembled WGS sequence"/>
</dbReference>
<organism evidence="2 3">
    <name type="scientific">Streptomyces nojiriensis</name>
    <dbReference type="NCBI Taxonomy" id="66374"/>
    <lineage>
        <taxon>Bacteria</taxon>
        <taxon>Bacillati</taxon>
        <taxon>Actinomycetota</taxon>
        <taxon>Actinomycetes</taxon>
        <taxon>Kitasatosporales</taxon>
        <taxon>Streptomycetaceae</taxon>
        <taxon>Streptomyces</taxon>
    </lineage>
</organism>
<evidence type="ECO:0000256" key="1">
    <source>
        <dbReference type="SAM" id="MobiDB-lite"/>
    </source>
</evidence>
<dbReference type="EMBL" id="BNEC01000005">
    <property type="protein sequence ID" value="GHI70721.1"/>
    <property type="molecule type" value="Genomic_DNA"/>
</dbReference>
<reference evidence="3" key="1">
    <citation type="submission" date="2023-07" db="EMBL/GenBank/DDBJ databases">
        <title>Whole genome shotgun sequence of Streptomyces nojiriensis NBRC 13794.</title>
        <authorList>
            <person name="Komaki H."/>
            <person name="Tamura T."/>
        </authorList>
    </citation>
    <scope>NUCLEOTIDE SEQUENCE [LARGE SCALE GENOMIC DNA]</scope>
    <source>
        <strain evidence="3">NBRC 13794</strain>
    </source>
</reference>
<dbReference type="GeneID" id="95588967"/>
<protein>
    <submittedName>
        <fullName evidence="2">Uncharacterized protein</fullName>
    </submittedName>
</protein>
<evidence type="ECO:0000313" key="3">
    <source>
        <dbReference type="Proteomes" id="UP000613974"/>
    </source>
</evidence>
<sequence length="159" mass="16994">MLNTKRAGRTEPEPPEPLDSGDGTYPDDGGDGDYLDEIEGFEIHHAICPDCGQSIALVADEEYLPQHALCLTPWNPFGLTVCAGTGRPASDALPTVGMIQPVEAQELEPVVLSALPQGLDWRTQPFSHVGGPGSRPVRVVSPVLPRPQAQTRQQHAQAA</sequence>
<keyword evidence="3" id="KW-1185">Reference proteome</keyword>
<evidence type="ECO:0000313" key="2">
    <source>
        <dbReference type="EMBL" id="GHI70721.1"/>
    </source>
</evidence>
<name>A0ABQ3SRF2_9ACTN</name>
<comment type="caution">
    <text evidence="2">The sequence shown here is derived from an EMBL/GenBank/DDBJ whole genome shotgun (WGS) entry which is preliminary data.</text>
</comment>
<dbReference type="RefSeq" id="WP_189747961.1">
    <property type="nucleotide sequence ID" value="NZ_BMRL01000032.1"/>
</dbReference>
<accession>A0ABQ3SRF2</accession>
<proteinExistence type="predicted"/>
<gene>
    <name evidence="2" type="ORF">Snoj_46390</name>
</gene>